<dbReference type="EMBL" id="FZOT01000003">
    <property type="protein sequence ID" value="SNS51088.1"/>
    <property type="molecule type" value="Genomic_DNA"/>
</dbReference>
<gene>
    <name evidence="1" type="ORF">SAMN06265795_103143</name>
</gene>
<evidence type="ECO:0000313" key="1">
    <source>
        <dbReference type="EMBL" id="SNS51088.1"/>
    </source>
</evidence>
<reference evidence="1 2" key="1">
    <citation type="submission" date="2017-06" db="EMBL/GenBank/DDBJ databases">
        <authorList>
            <person name="Kim H.J."/>
            <person name="Triplett B.A."/>
        </authorList>
    </citation>
    <scope>NUCLEOTIDE SEQUENCE [LARGE SCALE GENOMIC DNA]</scope>
    <source>
        <strain evidence="1 2">U15</strain>
    </source>
</reference>
<dbReference type="RefSeq" id="WP_176442361.1">
    <property type="nucleotide sequence ID" value="NZ_FZOT01000003.1"/>
</dbReference>
<organism evidence="1 2">
    <name type="scientific">Noviherbaspirillum humi</name>
    <dbReference type="NCBI Taxonomy" id="1688639"/>
    <lineage>
        <taxon>Bacteria</taxon>
        <taxon>Pseudomonadati</taxon>
        <taxon>Pseudomonadota</taxon>
        <taxon>Betaproteobacteria</taxon>
        <taxon>Burkholderiales</taxon>
        <taxon>Oxalobacteraceae</taxon>
        <taxon>Noviherbaspirillum</taxon>
    </lineage>
</organism>
<evidence type="ECO:0000313" key="2">
    <source>
        <dbReference type="Proteomes" id="UP000198284"/>
    </source>
</evidence>
<sequence length="88" mass="9888">MVLGVIRNRKDSKRRVPVHIFDAGIGYRIEAWVVGERISEVEVSKHADNGDLWIIVEHGQVGAGEAFVSAQAWNARYQHYKRSMIAAA</sequence>
<proteinExistence type="predicted"/>
<name>A0A239F3J7_9BURK</name>
<dbReference type="AlphaFoldDB" id="A0A239F3J7"/>
<protein>
    <submittedName>
        <fullName evidence="1">Uncharacterized protein</fullName>
    </submittedName>
</protein>
<keyword evidence="2" id="KW-1185">Reference proteome</keyword>
<dbReference type="Proteomes" id="UP000198284">
    <property type="component" value="Unassembled WGS sequence"/>
</dbReference>
<accession>A0A239F3J7</accession>